<dbReference type="Pfam" id="PF05359">
    <property type="entry name" value="DUF748"/>
    <property type="match status" value="2"/>
</dbReference>
<feature type="region of interest" description="Disordered" evidence="1">
    <location>
        <begin position="565"/>
        <end position="598"/>
    </location>
</feature>
<evidence type="ECO:0000256" key="1">
    <source>
        <dbReference type="SAM" id="MobiDB-lite"/>
    </source>
</evidence>
<protein>
    <submittedName>
        <fullName evidence="2">DUF748 domain-containing protein</fullName>
    </submittedName>
</protein>
<reference evidence="2 3" key="1">
    <citation type="submission" date="2020-08" db="EMBL/GenBank/DDBJ databases">
        <title>Aquariorum lacteus gen. nov., sp. nov., a new member of the family Comamonadaceae, isolated from freshwater aquarium.</title>
        <authorList>
            <person name="Chun S.-J."/>
        </authorList>
    </citation>
    <scope>NUCLEOTIDE SEQUENCE [LARGE SCALE GENOMIC DNA]</scope>
    <source>
        <strain evidence="2 3">SJAQ100</strain>
    </source>
</reference>
<dbReference type="InterPro" id="IPR008023">
    <property type="entry name" value="DUF748"/>
</dbReference>
<organism evidence="2 3">
    <name type="scientific">Aquariibacter albus</name>
    <dbReference type="NCBI Taxonomy" id="2759899"/>
    <lineage>
        <taxon>Bacteria</taxon>
        <taxon>Pseudomonadati</taxon>
        <taxon>Pseudomonadota</taxon>
        <taxon>Betaproteobacteria</taxon>
        <taxon>Burkholderiales</taxon>
        <taxon>Sphaerotilaceae</taxon>
        <taxon>Aquariibacter</taxon>
    </lineage>
</organism>
<dbReference type="RefSeq" id="WP_182660756.1">
    <property type="nucleotide sequence ID" value="NZ_JACIVI010000001.1"/>
</dbReference>
<dbReference type="Proteomes" id="UP000586093">
    <property type="component" value="Unassembled WGS sequence"/>
</dbReference>
<feature type="compositionally biased region" description="Low complexity" evidence="1">
    <location>
        <begin position="891"/>
        <end position="903"/>
    </location>
</feature>
<dbReference type="InterPro" id="IPR052894">
    <property type="entry name" value="AsmA-related"/>
</dbReference>
<accession>A0A839HS42</accession>
<evidence type="ECO:0000313" key="3">
    <source>
        <dbReference type="Proteomes" id="UP000586093"/>
    </source>
</evidence>
<dbReference type="EMBL" id="JACIVI010000001">
    <property type="protein sequence ID" value="MBB1160634.1"/>
    <property type="molecule type" value="Genomic_DNA"/>
</dbReference>
<keyword evidence="3" id="KW-1185">Reference proteome</keyword>
<feature type="compositionally biased region" description="Low complexity" evidence="1">
    <location>
        <begin position="575"/>
        <end position="598"/>
    </location>
</feature>
<comment type="caution">
    <text evidence="2">The sequence shown here is derived from an EMBL/GenBank/DDBJ whole genome shotgun (WGS) entry which is preliminary data.</text>
</comment>
<sequence length="1324" mass="139933">MPARLRARLQRHRRLLLALAIAALAWTLVASLILPRVLRPQLLDAASQALGAPVRLQALRITPWALAVRLEGLEVGPEGQPWLAVEALELNLSSESIWRLAPVLDRLQVQGPRIDLAREADGRLNIAPLLDKLATPADAPPPPGEPLRYALNNLSLIDGDVRFRDAISGATHRIEALRIGLPFLSNLPSQVAIEVQPELSARINGSDFAARAQALPFGARPEARLHLAWQQVDLAWWAEALLPLARPLLPQPLPASVQAGRLDLALDLVFQAPAEAAATPRVQVLGELAVDGLQIAAPGHGGLLHWQRLHLRGLDLEPLAQRLSLAELSLQGPALGLDLARLRDALARPLPAAPGMDAAAAPAAPAAPRAPWQWTIDRLRLDDGRLQLGGELPALKPPPPLALGAAAPAGTAAASAASAPAAPPAALAQAEVETLETVQDPEGPLRLQGLAVELLGLRSAADAPPARLSLHAVDSRGARLQLGGTLQPLGGALQLEAELQDLGLAPWLQALAPLLPQPLPVRLSQGRLGLQARIVQAPAEAGRPAVLAVQDAKLRLAQLDVSPAVPTAEPPAPALRPGRAGARTAPPARAAAPRSALLRPVTPAEDRLRLRELRLEGLQLEGLGGPAAPRLDIARLELDGLNLAATRARSATLPWLAGWVPEPAAKPATARPAPQAAAAPPLRWQLAELRCTDCALRFDDAAVQPTATVALDRLQLKLSGLGADLGRSLGFQLDTRAQGTGRLQLDGTVRPQPLQLRSKVDLSALQLAVLQPYLDPYLNLVLARAELGARGELQLDGSAKLPVERAAWKGQASVDRLLALDRLNDAEFVRLKRFSLSGSQFRWTPQRLQADLGSILLDDFYGRVIINANARLNLADIVKREGEQGERSITTPDASAGAAAAAPATPPAPAASAPAAPAGPPPELRWTAIELRGGRVDFTDNFIKPNYSAQLTELQGQVSAVAWDDPRPATVALAGKVDSGAPLSIDGTVHPLGARLATDLTARAQGIELTRLSSYSGRYAGYGIEKGTLSVELRYRIEQGQLEASNRIVLNQLTFGDKVDSPDALKLPVQLAVSLLQDRNGVIDIDLPIRGSLDDPQFSVGRVILRVIVNLIGKAITAPFSLIAKAFSGGPGGDDLGDLRFAPGSAQLDAAARARLDKIAQALADRKGLRLEATGQADPGVDVPGLRQQAVERQIRAAKARATRAAPESVEVDPAERTKWLEVAYKAADLPGKPRNLIGLQKTLPPEEMEARLAAAVPTAEPQLRALADERGNQVKAYLSAKLPAERVLLTRSRLVEPAAAPAAAASAPAAADAGGPRVIFSIQ</sequence>
<proteinExistence type="predicted"/>
<gene>
    <name evidence="2" type="ORF">H4F90_01390</name>
</gene>
<feature type="region of interest" description="Disordered" evidence="1">
    <location>
        <begin position="882"/>
        <end position="924"/>
    </location>
</feature>
<evidence type="ECO:0000313" key="2">
    <source>
        <dbReference type="EMBL" id="MBB1160634.1"/>
    </source>
</evidence>
<dbReference type="PANTHER" id="PTHR30441:SF8">
    <property type="entry name" value="DUF748 DOMAIN-CONTAINING PROTEIN"/>
    <property type="match status" value="1"/>
</dbReference>
<dbReference type="PANTHER" id="PTHR30441">
    <property type="entry name" value="DUF748 DOMAIN-CONTAINING PROTEIN"/>
    <property type="match status" value="1"/>
</dbReference>
<dbReference type="GO" id="GO:0090313">
    <property type="term" value="P:regulation of protein targeting to membrane"/>
    <property type="evidence" value="ECO:0007669"/>
    <property type="project" value="TreeGrafter"/>
</dbReference>
<name>A0A839HS42_9BURK</name>
<dbReference type="GO" id="GO:0005886">
    <property type="term" value="C:plasma membrane"/>
    <property type="evidence" value="ECO:0007669"/>
    <property type="project" value="TreeGrafter"/>
</dbReference>